<evidence type="ECO:0000256" key="1">
    <source>
        <dbReference type="ARBA" id="ARBA00022603"/>
    </source>
</evidence>
<organism evidence="5 6">
    <name type="scientific">Penicillium brevicompactum</name>
    <dbReference type="NCBI Taxonomy" id="5074"/>
    <lineage>
        <taxon>Eukaryota</taxon>
        <taxon>Fungi</taxon>
        <taxon>Dikarya</taxon>
        <taxon>Ascomycota</taxon>
        <taxon>Pezizomycotina</taxon>
        <taxon>Eurotiomycetes</taxon>
        <taxon>Eurotiomycetidae</taxon>
        <taxon>Eurotiales</taxon>
        <taxon>Aspergillaceae</taxon>
        <taxon>Penicillium</taxon>
    </lineage>
</organism>
<keyword evidence="6" id="KW-1185">Reference proteome</keyword>
<reference evidence="5" key="1">
    <citation type="submission" date="2022-12" db="EMBL/GenBank/DDBJ databases">
        <authorList>
            <person name="Petersen C."/>
        </authorList>
    </citation>
    <scope>NUCLEOTIDE SEQUENCE</scope>
    <source>
        <strain evidence="5">IBT 35675</strain>
    </source>
</reference>
<dbReference type="Pfam" id="PF00398">
    <property type="entry name" value="RrnaAD"/>
    <property type="match status" value="1"/>
</dbReference>
<evidence type="ECO:0000313" key="5">
    <source>
        <dbReference type="EMBL" id="KAJ5357603.1"/>
    </source>
</evidence>
<gene>
    <name evidence="5" type="ORF">N7541_004761</name>
</gene>
<name>A0A9W9RCE5_PENBR</name>
<proteinExistence type="predicted"/>
<dbReference type="GO" id="GO:0008168">
    <property type="term" value="F:methyltransferase activity"/>
    <property type="evidence" value="ECO:0007669"/>
    <property type="project" value="UniProtKB-KW"/>
</dbReference>
<dbReference type="InterPro" id="IPR001737">
    <property type="entry name" value="KsgA/Erm"/>
</dbReference>
<protein>
    <submittedName>
        <fullName evidence="5">Ribosomal RNA adenine methylase transferase</fullName>
    </submittedName>
</protein>
<dbReference type="InterPro" id="IPR029063">
    <property type="entry name" value="SAM-dependent_MTases_sf"/>
</dbReference>
<keyword evidence="4" id="KW-0694">RNA-binding</keyword>
<dbReference type="EMBL" id="JAPZBR010000003">
    <property type="protein sequence ID" value="KAJ5357603.1"/>
    <property type="molecule type" value="Genomic_DNA"/>
</dbReference>
<keyword evidence="2 5" id="KW-0808">Transferase</keyword>
<reference evidence="5" key="2">
    <citation type="journal article" date="2023" name="IMA Fungus">
        <title>Comparative genomic study of the Penicillium genus elucidates a diverse pangenome and 15 lateral gene transfer events.</title>
        <authorList>
            <person name="Petersen C."/>
            <person name="Sorensen T."/>
            <person name="Nielsen M.R."/>
            <person name="Sondergaard T.E."/>
            <person name="Sorensen J.L."/>
            <person name="Fitzpatrick D.A."/>
            <person name="Frisvad J.C."/>
            <person name="Nielsen K.L."/>
        </authorList>
    </citation>
    <scope>NUCLEOTIDE SEQUENCE</scope>
    <source>
        <strain evidence="5">IBT 35675</strain>
    </source>
</reference>
<keyword evidence="3" id="KW-0949">S-adenosyl-L-methionine</keyword>
<evidence type="ECO:0000313" key="6">
    <source>
        <dbReference type="Proteomes" id="UP001148299"/>
    </source>
</evidence>
<dbReference type="Proteomes" id="UP001148299">
    <property type="component" value="Unassembled WGS sequence"/>
</dbReference>
<sequence length="605" mass="68761">MPAMTLRQSMDRFPAAKVLNKHFAGKYLRGVREIMDEELWDDVFQRLKPYLRQSGPLDILDLWPGAGVRSSKANELLNPRRHVLVRSDTKLDIVLKPLVKSKPSFKLMKEDIYGKKDWPEFLKTHFPEQDTTIQPKSGRIAKNNSLLVLANLPSNNSKKNHFTPGRWWIHFLEDSMRQAGLNAYGTVRVLATMPSSEVPAMLPRAAMERRRGGTLMEALNLHCFEVARSDVSDAHHTWRGWDTTQTHNMQVAERAAAQNIVTRPRRVPPPLEKSPDFDDRDIPYVARVASPTLAEWTKELAAADFTIASGAKGPELKKATKERATLKHKIVQEKIRVYTRHSLAEILLNIEGKLHQLSRAAADPKESIESLKALDKEIEALQLSYKTSLSEIHYMKSKLHTHIIDDDRVLRASREMGHSQLCWERRPFEPLHLHEDEIWPRGDPTSVMYYEPNETPPILQKICHLPAEKQRQVVARFDTLISSLTQGAMSVEELKNLMIPHWSTNELVKAIPALATFANKRLKPDHGPLPLDDPAADPVSSYQENLDYDLSAVRMHIISAETFMDLALLYESVPDKLTIPAFCRLIGGTLTASQLVSEVAFRKKN</sequence>
<dbReference type="GO" id="GO:0032259">
    <property type="term" value="P:methylation"/>
    <property type="evidence" value="ECO:0007669"/>
    <property type="project" value="UniProtKB-KW"/>
</dbReference>
<accession>A0A9W9RCE5</accession>
<evidence type="ECO:0000256" key="2">
    <source>
        <dbReference type="ARBA" id="ARBA00022679"/>
    </source>
</evidence>
<evidence type="ECO:0000256" key="3">
    <source>
        <dbReference type="ARBA" id="ARBA00022691"/>
    </source>
</evidence>
<dbReference type="SUPFAM" id="SSF53335">
    <property type="entry name" value="S-adenosyl-L-methionine-dependent methyltransferases"/>
    <property type="match status" value="1"/>
</dbReference>
<dbReference type="Gene3D" id="3.40.50.150">
    <property type="entry name" value="Vaccinia Virus protein VP39"/>
    <property type="match status" value="1"/>
</dbReference>
<comment type="caution">
    <text evidence="5">The sequence shown here is derived from an EMBL/GenBank/DDBJ whole genome shotgun (WGS) entry which is preliminary data.</text>
</comment>
<dbReference type="AlphaFoldDB" id="A0A9W9RCE5"/>
<keyword evidence="1 5" id="KW-0489">Methyltransferase</keyword>
<evidence type="ECO:0000256" key="4">
    <source>
        <dbReference type="ARBA" id="ARBA00022884"/>
    </source>
</evidence>